<accession>A0ABQ7FGE4</accession>
<proteinExistence type="predicted"/>
<comment type="caution">
    <text evidence="1">The sequence shown here is derived from an EMBL/GenBank/DDBJ whole genome shotgun (WGS) entry which is preliminary data.</text>
</comment>
<reference evidence="1 2" key="1">
    <citation type="submission" date="2019-10" db="EMBL/GenBank/DDBJ databases">
        <title>Streptomyces tenebrisbrunneis sp.nov., an endogenous actinomycete isolated from of Lycium ruthenicum.</title>
        <authorList>
            <person name="Ma L."/>
        </authorList>
    </citation>
    <scope>NUCLEOTIDE SEQUENCE [LARGE SCALE GENOMIC DNA]</scope>
    <source>
        <strain evidence="1 2">TRM 66187</strain>
    </source>
</reference>
<organism evidence="1 2">
    <name type="scientific">Streptomyces lycii</name>
    <dbReference type="NCBI Taxonomy" id="2654337"/>
    <lineage>
        <taxon>Bacteria</taxon>
        <taxon>Bacillati</taxon>
        <taxon>Actinomycetota</taxon>
        <taxon>Actinomycetes</taxon>
        <taxon>Kitasatosporales</taxon>
        <taxon>Streptomycetaceae</taxon>
        <taxon>Streptomyces</taxon>
    </lineage>
</organism>
<name>A0ABQ7FGE4_9ACTN</name>
<evidence type="ECO:0008006" key="3">
    <source>
        <dbReference type="Google" id="ProtNLM"/>
    </source>
</evidence>
<dbReference type="EMBL" id="WHPN01000307">
    <property type="protein sequence ID" value="KAF4407628.1"/>
    <property type="molecule type" value="Genomic_DNA"/>
</dbReference>
<protein>
    <recommendedName>
        <fullName evidence="3">Lipoprotein</fullName>
    </recommendedName>
</protein>
<evidence type="ECO:0000313" key="2">
    <source>
        <dbReference type="Proteomes" id="UP000621266"/>
    </source>
</evidence>
<dbReference type="RefSeq" id="WP_170315882.1">
    <property type="nucleotide sequence ID" value="NZ_WHPN01000307.1"/>
</dbReference>
<keyword evidence="2" id="KW-1185">Reference proteome</keyword>
<sequence>MPQWRIAAGCAAAAVLTITGCGSLDERRTAASEAALAFEEALRTGDGAAACEALAPGTRDELVKSSGALCPRAVLEEELSPAGTVRRVDVHGRQARVRLAGDTLFLAGFDDGWKVVAAGCEPRPEQPYDCTVKGG</sequence>
<dbReference type="PROSITE" id="PS51257">
    <property type="entry name" value="PROKAR_LIPOPROTEIN"/>
    <property type="match status" value="1"/>
</dbReference>
<dbReference type="Proteomes" id="UP000621266">
    <property type="component" value="Unassembled WGS sequence"/>
</dbReference>
<gene>
    <name evidence="1" type="ORF">GCU69_18715</name>
</gene>
<evidence type="ECO:0000313" key="1">
    <source>
        <dbReference type="EMBL" id="KAF4407628.1"/>
    </source>
</evidence>